<gene>
    <name evidence="11" type="primary">Lyz_0</name>
    <name evidence="11" type="ORF">HYDTET_R06959</name>
</gene>
<dbReference type="SMART" id="SM00263">
    <property type="entry name" value="LYZ1"/>
    <property type="match status" value="1"/>
</dbReference>
<evidence type="ECO:0000256" key="6">
    <source>
        <dbReference type="ARBA" id="ARBA00022638"/>
    </source>
</evidence>
<name>A0A7K9MC56_OCETE</name>
<evidence type="ECO:0000256" key="9">
    <source>
        <dbReference type="RuleBase" id="RU004440"/>
    </source>
</evidence>
<evidence type="ECO:0000256" key="1">
    <source>
        <dbReference type="ARBA" id="ARBA00000632"/>
    </source>
</evidence>
<evidence type="ECO:0000256" key="2">
    <source>
        <dbReference type="ARBA" id="ARBA00004613"/>
    </source>
</evidence>
<dbReference type="PANTHER" id="PTHR11407">
    <property type="entry name" value="LYSOZYME C"/>
    <property type="match status" value="1"/>
</dbReference>
<protein>
    <recommendedName>
        <fullName evidence="3">lysozyme</fullName>
        <ecNumber evidence="3">3.2.1.17</ecNumber>
    </recommendedName>
</protein>
<dbReference type="OrthoDB" id="17373at2759"/>
<dbReference type="GO" id="GO:0003796">
    <property type="term" value="F:lysozyme activity"/>
    <property type="evidence" value="ECO:0007669"/>
    <property type="project" value="UniProtKB-EC"/>
</dbReference>
<comment type="subcellular location">
    <subcellularLocation>
        <location evidence="2">Secreted</location>
    </subcellularLocation>
</comment>
<evidence type="ECO:0000256" key="3">
    <source>
        <dbReference type="ARBA" id="ARBA00012732"/>
    </source>
</evidence>
<dbReference type="PROSITE" id="PS51348">
    <property type="entry name" value="GLYCOSYL_HYDROL_F22_2"/>
    <property type="match status" value="1"/>
</dbReference>
<dbReference type="GO" id="GO:0005576">
    <property type="term" value="C:extracellular region"/>
    <property type="evidence" value="ECO:0007669"/>
    <property type="project" value="UniProtKB-SubCell"/>
</dbReference>
<comment type="catalytic activity">
    <reaction evidence="1">
        <text>Hydrolysis of (1-&gt;4)-beta-linkages between N-acetylmuramic acid and N-acetyl-D-glucosamine residues in a peptidoglycan and between N-acetyl-D-glucosamine residues in chitodextrins.</text>
        <dbReference type="EC" id="3.2.1.17"/>
    </reaction>
</comment>
<sequence>VESWLILAFCLLPLAAQGRAYERCELAAVMKHLGPNNFWGHSLGPCSCAARSSRERAWRQEQESRTSQTNSRWWCNGGRTPRAKHVCNIPCSALPSWDRTAPVTRARRAASDGPGPAARWVW</sequence>
<dbReference type="GO" id="GO:0050829">
    <property type="term" value="P:defense response to Gram-negative bacterium"/>
    <property type="evidence" value="ECO:0007669"/>
    <property type="project" value="TreeGrafter"/>
</dbReference>
<evidence type="ECO:0000313" key="11">
    <source>
        <dbReference type="EMBL" id="NXH72253.1"/>
    </source>
</evidence>
<keyword evidence="8" id="KW-0326">Glycosidase</keyword>
<keyword evidence="12" id="KW-1185">Reference proteome</keyword>
<evidence type="ECO:0000256" key="4">
    <source>
        <dbReference type="ARBA" id="ARBA00022525"/>
    </source>
</evidence>
<dbReference type="Pfam" id="PF00062">
    <property type="entry name" value="Lys"/>
    <property type="match status" value="1"/>
</dbReference>
<keyword evidence="6" id="KW-0081">Bacteriolytic enzyme</keyword>
<comment type="similarity">
    <text evidence="9">Belongs to the glycosyl hydrolase 22 family.</text>
</comment>
<dbReference type="InterPro" id="IPR001916">
    <property type="entry name" value="Glyco_hydro_22"/>
</dbReference>
<evidence type="ECO:0000256" key="10">
    <source>
        <dbReference type="SAM" id="SignalP"/>
    </source>
</evidence>
<dbReference type="GO" id="GO:0050830">
    <property type="term" value="P:defense response to Gram-positive bacterium"/>
    <property type="evidence" value="ECO:0007669"/>
    <property type="project" value="TreeGrafter"/>
</dbReference>
<evidence type="ECO:0000256" key="5">
    <source>
        <dbReference type="ARBA" id="ARBA00022529"/>
    </source>
</evidence>
<dbReference type="AlphaFoldDB" id="A0A7K9MC56"/>
<keyword evidence="7" id="KW-0378">Hydrolase</keyword>
<evidence type="ECO:0000313" key="12">
    <source>
        <dbReference type="Proteomes" id="UP000527232"/>
    </source>
</evidence>
<dbReference type="Proteomes" id="UP000527232">
    <property type="component" value="Unassembled WGS sequence"/>
</dbReference>
<dbReference type="InterPro" id="IPR023346">
    <property type="entry name" value="Lysozyme-like_dom_sf"/>
</dbReference>
<keyword evidence="10" id="KW-0732">Signal</keyword>
<comment type="caution">
    <text evidence="11">The sequence shown here is derived from an EMBL/GenBank/DDBJ whole genome shotgun (WGS) entry which is preliminary data.</text>
</comment>
<accession>A0A7K9MC56</accession>
<dbReference type="SUPFAM" id="SSF53955">
    <property type="entry name" value="Lysozyme-like"/>
    <property type="match status" value="1"/>
</dbReference>
<feature type="non-terminal residue" evidence="11">
    <location>
        <position position="122"/>
    </location>
</feature>
<dbReference type="EMBL" id="VWZR01009361">
    <property type="protein sequence ID" value="NXH72253.1"/>
    <property type="molecule type" value="Genomic_DNA"/>
</dbReference>
<evidence type="ECO:0000256" key="7">
    <source>
        <dbReference type="ARBA" id="ARBA00022801"/>
    </source>
</evidence>
<dbReference type="GO" id="GO:0031640">
    <property type="term" value="P:killing of cells of another organism"/>
    <property type="evidence" value="ECO:0007669"/>
    <property type="project" value="UniProtKB-KW"/>
</dbReference>
<feature type="signal peptide" evidence="10">
    <location>
        <begin position="1"/>
        <end position="20"/>
    </location>
</feature>
<keyword evidence="5" id="KW-0929">Antimicrobial</keyword>
<organism evidence="11 12">
    <name type="scientific">Oceanodroma tethys</name>
    <name type="common">Wedge-rumped storm-petrel</name>
    <name type="synonym">Hydrobates tethys</name>
    <dbReference type="NCBI Taxonomy" id="79633"/>
    <lineage>
        <taxon>Eukaryota</taxon>
        <taxon>Metazoa</taxon>
        <taxon>Chordata</taxon>
        <taxon>Craniata</taxon>
        <taxon>Vertebrata</taxon>
        <taxon>Euteleostomi</taxon>
        <taxon>Archelosauria</taxon>
        <taxon>Archosauria</taxon>
        <taxon>Dinosauria</taxon>
        <taxon>Saurischia</taxon>
        <taxon>Theropoda</taxon>
        <taxon>Coelurosauria</taxon>
        <taxon>Aves</taxon>
        <taxon>Neognathae</taxon>
        <taxon>Neoaves</taxon>
        <taxon>Aequornithes</taxon>
        <taxon>Procellariiformes</taxon>
        <taxon>Hydrobatidae</taxon>
        <taxon>Oceanodroma</taxon>
    </lineage>
</organism>
<feature type="chain" id="PRO_5029846069" description="lysozyme" evidence="10">
    <location>
        <begin position="21"/>
        <end position="122"/>
    </location>
</feature>
<evidence type="ECO:0000256" key="8">
    <source>
        <dbReference type="ARBA" id="ARBA00023295"/>
    </source>
</evidence>
<dbReference type="Gene3D" id="1.10.530.10">
    <property type="match status" value="1"/>
</dbReference>
<keyword evidence="4" id="KW-0964">Secreted</keyword>
<proteinExistence type="inferred from homology"/>
<reference evidence="11 12" key="1">
    <citation type="submission" date="2019-09" db="EMBL/GenBank/DDBJ databases">
        <title>Bird 10,000 Genomes (B10K) Project - Family phase.</title>
        <authorList>
            <person name="Zhang G."/>
        </authorList>
    </citation>
    <scope>NUCLEOTIDE SEQUENCE [LARGE SCALE GENOMIC DNA]</scope>
    <source>
        <strain evidence="11">B10K-DU-001-32</strain>
        <tissue evidence="11">Muscle</tissue>
    </source>
</reference>
<feature type="non-terminal residue" evidence="11">
    <location>
        <position position="1"/>
    </location>
</feature>
<dbReference type="PRINTS" id="PR00135">
    <property type="entry name" value="LYZLACT"/>
</dbReference>
<dbReference type="EC" id="3.2.1.17" evidence="3"/>
<dbReference type="PANTHER" id="PTHR11407:SF28">
    <property type="entry name" value="LYSOZYME C"/>
    <property type="match status" value="1"/>
</dbReference>